<keyword evidence="1" id="KW-0732">Signal</keyword>
<accession>A0A8J3DDT3</accession>
<reference evidence="2" key="2">
    <citation type="submission" date="2020-09" db="EMBL/GenBank/DDBJ databases">
        <authorList>
            <person name="Sun Q."/>
            <person name="Kim S."/>
        </authorList>
    </citation>
    <scope>NUCLEOTIDE SEQUENCE</scope>
    <source>
        <strain evidence="2">KCTC 12870</strain>
    </source>
</reference>
<sequence length="231" mass="25886">MKFSGKYLIVISCMLMAGSLFGQGSDPAENVSLQFSTLSWKRTIQDLYFQNASGEEVKFFVPNGSPSNTFDYFGPVPLVFYKYNGKDAQGIPIKETIARYNPMTRSPRLLLFIPDSRPGYDPYRILPLDYSPAEIKKGSYRFFNLASYPVYVRFGKNEFKVDSRDSATVLSDPSKADGLDVAMAMQVSEEADSARIVYSAGWTLRAGRSALVFITNEQGVSGQIDVKRIYF</sequence>
<name>A0A8J3DDT3_9BACT</name>
<dbReference type="EMBL" id="BMXG01000019">
    <property type="protein sequence ID" value="GHC08140.1"/>
    <property type="molecule type" value="Genomic_DNA"/>
</dbReference>
<protein>
    <recommendedName>
        <fullName evidence="4">DUF4397 domain-containing protein</fullName>
    </recommendedName>
</protein>
<gene>
    <name evidence="2" type="ORF">GCM10007047_26710</name>
</gene>
<dbReference type="Proteomes" id="UP000642829">
    <property type="component" value="Unassembled WGS sequence"/>
</dbReference>
<evidence type="ECO:0008006" key="4">
    <source>
        <dbReference type="Google" id="ProtNLM"/>
    </source>
</evidence>
<dbReference type="AlphaFoldDB" id="A0A8J3DDT3"/>
<evidence type="ECO:0000313" key="2">
    <source>
        <dbReference type="EMBL" id="GHC08140.1"/>
    </source>
</evidence>
<keyword evidence="3" id="KW-1185">Reference proteome</keyword>
<evidence type="ECO:0000256" key="1">
    <source>
        <dbReference type="SAM" id="SignalP"/>
    </source>
</evidence>
<comment type="caution">
    <text evidence="2">The sequence shown here is derived from an EMBL/GenBank/DDBJ whole genome shotgun (WGS) entry which is preliminary data.</text>
</comment>
<reference evidence="2" key="1">
    <citation type="journal article" date="2014" name="Int. J. Syst. Evol. Microbiol.">
        <title>Complete genome sequence of Corynebacterium casei LMG S-19264T (=DSM 44701T), isolated from a smear-ripened cheese.</title>
        <authorList>
            <consortium name="US DOE Joint Genome Institute (JGI-PGF)"/>
            <person name="Walter F."/>
            <person name="Albersmeier A."/>
            <person name="Kalinowski J."/>
            <person name="Ruckert C."/>
        </authorList>
    </citation>
    <scope>NUCLEOTIDE SEQUENCE</scope>
    <source>
        <strain evidence="2">KCTC 12870</strain>
    </source>
</reference>
<feature type="chain" id="PRO_5035318916" description="DUF4397 domain-containing protein" evidence="1">
    <location>
        <begin position="23"/>
        <end position="231"/>
    </location>
</feature>
<dbReference type="RefSeq" id="WP_189516054.1">
    <property type="nucleotide sequence ID" value="NZ_BMXG01000019.1"/>
</dbReference>
<evidence type="ECO:0000313" key="3">
    <source>
        <dbReference type="Proteomes" id="UP000642829"/>
    </source>
</evidence>
<organism evidence="2 3">
    <name type="scientific">Cerasicoccus arenae</name>
    <dbReference type="NCBI Taxonomy" id="424488"/>
    <lineage>
        <taxon>Bacteria</taxon>
        <taxon>Pseudomonadati</taxon>
        <taxon>Verrucomicrobiota</taxon>
        <taxon>Opitutia</taxon>
        <taxon>Puniceicoccales</taxon>
        <taxon>Cerasicoccaceae</taxon>
        <taxon>Cerasicoccus</taxon>
    </lineage>
</organism>
<feature type="signal peptide" evidence="1">
    <location>
        <begin position="1"/>
        <end position="22"/>
    </location>
</feature>
<proteinExistence type="predicted"/>